<dbReference type="SMART" id="SM00320">
    <property type="entry name" value="WD40"/>
    <property type="match status" value="1"/>
</dbReference>
<dbReference type="AlphaFoldDB" id="A0A9W9LXM2"/>
<dbReference type="PROSITE" id="PS50082">
    <property type="entry name" value="WD_REPEATS_2"/>
    <property type="match status" value="1"/>
</dbReference>
<evidence type="ECO:0000313" key="4">
    <source>
        <dbReference type="EMBL" id="KAJ5181688.1"/>
    </source>
</evidence>
<evidence type="ECO:0000256" key="1">
    <source>
        <dbReference type="ARBA" id="ARBA00022574"/>
    </source>
</evidence>
<dbReference type="SUPFAM" id="SSF50978">
    <property type="entry name" value="WD40 repeat-like"/>
    <property type="match status" value="1"/>
</dbReference>
<dbReference type="InterPro" id="IPR019775">
    <property type="entry name" value="WD40_repeat_CS"/>
</dbReference>
<dbReference type="PANTHER" id="PTHR19848:SF8">
    <property type="entry name" value="F-BOX AND WD REPEAT DOMAIN CONTAINING 7"/>
    <property type="match status" value="1"/>
</dbReference>
<feature type="non-terminal residue" evidence="4">
    <location>
        <position position="105"/>
    </location>
</feature>
<gene>
    <name evidence="4" type="ORF">N7449_011835</name>
</gene>
<feature type="repeat" description="WD" evidence="3">
    <location>
        <begin position="52"/>
        <end position="95"/>
    </location>
</feature>
<dbReference type="PANTHER" id="PTHR19848">
    <property type="entry name" value="WD40 REPEAT PROTEIN"/>
    <property type="match status" value="1"/>
</dbReference>
<evidence type="ECO:0000256" key="2">
    <source>
        <dbReference type="ARBA" id="ARBA00022737"/>
    </source>
</evidence>
<dbReference type="Proteomes" id="UP001150942">
    <property type="component" value="Unassembled WGS sequence"/>
</dbReference>
<dbReference type="InterPro" id="IPR036322">
    <property type="entry name" value="WD40_repeat_dom_sf"/>
</dbReference>
<comment type="caution">
    <text evidence="4">The sequence shown here is derived from an EMBL/GenBank/DDBJ whole genome shotgun (WGS) entry which is preliminary data.</text>
</comment>
<dbReference type="PROSITE" id="PS50294">
    <property type="entry name" value="WD_REPEATS_REGION"/>
    <property type="match status" value="1"/>
</dbReference>
<accession>A0A9W9LXM2</accession>
<dbReference type="InterPro" id="IPR001680">
    <property type="entry name" value="WD40_rpt"/>
</dbReference>
<name>A0A9W9LXM2_9EURO</name>
<keyword evidence="5" id="KW-1185">Reference proteome</keyword>
<protein>
    <submittedName>
        <fullName evidence="4">WD40-repeat-containing domain protein</fullName>
    </submittedName>
</protein>
<dbReference type="PROSITE" id="PS00678">
    <property type="entry name" value="WD_REPEATS_1"/>
    <property type="match status" value="1"/>
</dbReference>
<evidence type="ECO:0000256" key="3">
    <source>
        <dbReference type="PROSITE-ProRule" id="PRU00221"/>
    </source>
</evidence>
<keyword evidence="1 3" id="KW-0853">WD repeat</keyword>
<dbReference type="EMBL" id="JAPQKQ010000009">
    <property type="protein sequence ID" value="KAJ5181688.1"/>
    <property type="molecule type" value="Genomic_DNA"/>
</dbReference>
<proteinExistence type="predicted"/>
<evidence type="ECO:0000313" key="5">
    <source>
        <dbReference type="Proteomes" id="UP001150942"/>
    </source>
</evidence>
<organism evidence="4 5">
    <name type="scientific">Penicillium cf. viridicatum</name>
    <dbReference type="NCBI Taxonomy" id="2972119"/>
    <lineage>
        <taxon>Eukaryota</taxon>
        <taxon>Fungi</taxon>
        <taxon>Dikarya</taxon>
        <taxon>Ascomycota</taxon>
        <taxon>Pezizomycotina</taxon>
        <taxon>Eurotiomycetes</taxon>
        <taxon>Eurotiomycetidae</taxon>
        <taxon>Eurotiales</taxon>
        <taxon>Aspergillaceae</taxon>
        <taxon>Penicillium</taxon>
    </lineage>
</organism>
<dbReference type="OrthoDB" id="4360782at2759"/>
<dbReference type="InterPro" id="IPR015943">
    <property type="entry name" value="WD40/YVTN_repeat-like_dom_sf"/>
</dbReference>
<dbReference type="Gene3D" id="2.130.10.10">
    <property type="entry name" value="YVTN repeat-like/Quinoprotein amine dehydrogenase"/>
    <property type="match status" value="1"/>
</dbReference>
<reference evidence="4" key="1">
    <citation type="submission" date="2022-11" db="EMBL/GenBank/DDBJ databases">
        <authorList>
            <person name="Petersen C."/>
        </authorList>
    </citation>
    <scope>NUCLEOTIDE SEQUENCE</scope>
    <source>
        <strain evidence="4">IBT 20477</strain>
    </source>
</reference>
<reference evidence="4" key="2">
    <citation type="journal article" date="2023" name="IMA Fungus">
        <title>Comparative genomic study of the Penicillium genus elucidates a diverse pangenome and 15 lateral gene transfer events.</title>
        <authorList>
            <person name="Petersen C."/>
            <person name="Sorensen T."/>
            <person name="Nielsen M.R."/>
            <person name="Sondergaard T.E."/>
            <person name="Sorensen J.L."/>
            <person name="Fitzpatrick D.A."/>
            <person name="Frisvad J.C."/>
            <person name="Nielsen K.L."/>
        </authorList>
    </citation>
    <scope>NUCLEOTIDE SEQUENCE</scope>
    <source>
        <strain evidence="4">IBT 20477</strain>
    </source>
</reference>
<keyword evidence="2" id="KW-0677">Repeat</keyword>
<sequence length="105" mass="11363">MLRDLSLEIGRWLMNTPSNLLLGSFHTNGISDSQSVRRRTPKLGTCIVKFTLEGHLGPVPSVVFSADGRLLALATASKDKTVRLWETATGALRQSFEGHSGAIIS</sequence>
<dbReference type="Pfam" id="PF00400">
    <property type="entry name" value="WD40"/>
    <property type="match status" value="1"/>
</dbReference>